<sequence length="53" mass="5965">MKIGMHPQDLCEDFRLRRGGSVVKTEPEYTTTSMYCIQVTLGIIHQLIVLAGN</sequence>
<evidence type="ECO:0000313" key="1">
    <source>
        <dbReference type="EMBL" id="MBX41938.1"/>
    </source>
</evidence>
<dbReference type="AlphaFoldDB" id="A0A2P2NHG4"/>
<dbReference type="EMBL" id="GGEC01061454">
    <property type="protein sequence ID" value="MBX41938.1"/>
    <property type="molecule type" value="Transcribed_RNA"/>
</dbReference>
<protein>
    <submittedName>
        <fullName evidence="1">Uncharacterized protein</fullName>
    </submittedName>
</protein>
<proteinExistence type="predicted"/>
<reference evidence="1" key="1">
    <citation type="submission" date="2018-02" db="EMBL/GenBank/DDBJ databases">
        <title>Rhizophora mucronata_Transcriptome.</title>
        <authorList>
            <person name="Meera S.P."/>
            <person name="Sreeshan A."/>
            <person name="Augustine A."/>
        </authorList>
    </citation>
    <scope>NUCLEOTIDE SEQUENCE</scope>
    <source>
        <tissue evidence="1">Leaf</tissue>
    </source>
</reference>
<accession>A0A2P2NHG4</accession>
<name>A0A2P2NHG4_RHIMU</name>
<organism evidence="1">
    <name type="scientific">Rhizophora mucronata</name>
    <name type="common">Asiatic mangrove</name>
    <dbReference type="NCBI Taxonomy" id="61149"/>
    <lineage>
        <taxon>Eukaryota</taxon>
        <taxon>Viridiplantae</taxon>
        <taxon>Streptophyta</taxon>
        <taxon>Embryophyta</taxon>
        <taxon>Tracheophyta</taxon>
        <taxon>Spermatophyta</taxon>
        <taxon>Magnoliopsida</taxon>
        <taxon>eudicotyledons</taxon>
        <taxon>Gunneridae</taxon>
        <taxon>Pentapetalae</taxon>
        <taxon>rosids</taxon>
        <taxon>fabids</taxon>
        <taxon>Malpighiales</taxon>
        <taxon>Rhizophoraceae</taxon>
        <taxon>Rhizophora</taxon>
    </lineage>
</organism>